<feature type="domain" description="Flavin reductase like" evidence="2">
    <location>
        <begin position="23"/>
        <end position="131"/>
    </location>
</feature>
<name>A0ABR5SJM3_9BACT</name>
<dbReference type="InterPro" id="IPR002563">
    <property type="entry name" value="Flavin_Rdtase-like_dom"/>
</dbReference>
<dbReference type="Pfam" id="PF01613">
    <property type="entry name" value="Flavin_Reduct"/>
    <property type="match status" value="1"/>
</dbReference>
<sequence length="169" mass="19469">MAEEFVEVNPEDLPDNPFKVIGSQWMLVTAGTMKSFNTMTASWGGFGIMWAKKICACVVRPTRHTYGFMEKSDMFSLSFFTKEYKKALLFCGTHSGRDTDKMSETGLTPIEDSSSIYFKEARLVFLCRKIYYQDIDPGHFIDPSIESNYQLNDYHRMYLGEIIKCITKI</sequence>
<proteinExistence type="inferred from homology"/>
<accession>A0ABR5SJM3</accession>
<dbReference type="InterPro" id="IPR012349">
    <property type="entry name" value="Split_barrel_FMN-bd"/>
</dbReference>
<dbReference type="Proteomes" id="UP000060487">
    <property type="component" value="Unassembled WGS sequence"/>
</dbReference>
<dbReference type="PANTHER" id="PTHR43567:SF5">
    <property type="entry name" value="HYPOTHETICAL CYTOSOLIC PROTEIN"/>
    <property type="match status" value="1"/>
</dbReference>
<evidence type="ECO:0000259" key="2">
    <source>
        <dbReference type="Pfam" id="PF01613"/>
    </source>
</evidence>
<dbReference type="Gene3D" id="2.30.110.10">
    <property type="entry name" value="Electron Transport, Fmn-binding Protein, Chain A"/>
    <property type="match status" value="1"/>
</dbReference>
<gene>
    <name evidence="3" type="ORF">ASN18_0494</name>
</gene>
<reference evidence="3 4" key="1">
    <citation type="submission" date="2015-11" db="EMBL/GenBank/DDBJ databases">
        <authorList>
            <person name="Lin W."/>
        </authorList>
    </citation>
    <scope>NUCLEOTIDE SEQUENCE [LARGE SCALE GENOMIC DNA]</scope>
    <source>
        <strain evidence="3 4">HCH-1</strain>
    </source>
</reference>
<dbReference type="PANTHER" id="PTHR43567">
    <property type="entry name" value="FLAVOREDOXIN-RELATED-RELATED"/>
    <property type="match status" value="1"/>
</dbReference>
<keyword evidence="4" id="KW-1185">Reference proteome</keyword>
<comment type="similarity">
    <text evidence="1">Belongs to the flavoredoxin family.</text>
</comment>
<evidence type="ECO:0000313" key="4">
    <source>
        <dbReference type="Proteomes" id="UP000060487"/>
    </source>
</evidence>
<organism evidence="3 4">
    <name type="scientific">Candidatus Magnetominusculus xianensis</name>
    <dbReference type="NCBI Taxonomy" id="1748249"/>
    <lineage>
        <taxon>Bacteria</taxon>
        <taxon>Pseudomonadati</taxon>
        <taxon>Nitrospirota</taxon>
        <taxon>Nitrospiria</taxon>
        <taxon>Nitrospirales</taxon>
        <taxon>Nitrospiraceae</taxon>
        <taxon>Candidatus Magnetominusculus</taxon>
    </lineage>
</organism>
<protein>
    <submittedName>
        <fullName evidence="3">Flavin reductase</fullName>
    </submittedName>
</protein>
<dbReference type="RefSeq" id="WP_085051025.1">
    <property type="nucleotide sequence ID" value="NZ_LNQR01000021.1"/>
</dbReference>
<dbReference type="SUPFAM" id="SSF50475">
    <property type="entry name" value="FMN-binding split barrel"/>
    <property type="match status" value="1"/>
</dbReference>
<dbReference type="EMBL" id="LNQR01000021">
    <property type="protein sequence ID" value="KWT92663.1"/>
    <property type="molecule type" value="Genomic_DNA"/>
</dbReference>
<dbReference type="InterPro" id="IPR052174">
    <property type="entry name" value="Flavoredoxin"/>
</dbReference>
<comment type="caution">
    <text evidence="3">The sequence shown here is derived from an EMBL/GenBank/DDBJ whole genome shotgun (WGS) entry which is preliminary data.</text>
</comment>
<evidence type="ECO:0000256" key="1">
    <source>
        <dbReference type="ARBA" id="ARBA00038054"/>
    </source>
</evidence>
<evidence type="ECO:0000313" key="3">
    <source>
        <dbReference type="EMBL" id="KWT92663.1"/>
    </source>
</evidence>